<gene>
    <name evidence="1" type="ORF">EV193_101679</name>
</gene>
<reference evidence="1 2" key="1">
    <citation type="submission" date="2019-02" db="EMBL/GenBank/DDBJ databases">
        <title>Genomic Encyclopedia of Type Strains, Phase IV (KMG-IV): sequencing the most valuable type-strain genomes for metagenomic binning, comparative biology and taxonomic classification.</title>
        <authorList>
            <person name="Goeker M."/>
        </authorList>
    </citation>
    <scope>NUCLEOTIDE SEQUENCE [LARGE SCALE GENOMIC DNA]</scope>
    <source>
        <strain evidence="1 2">DSM 101727</strain>
    </source>
</reference>
<evidence type="ECO:0000313" key="2">
    <source>
        <dbReference type="Proteomes" id="UP000294257"/>
    </source>
</evidence>
<accession>A0A4Q7L7D3</accession>
<dbReference type="EMBL" id="SGWQ01000001">
    <property type="protein sequence ID" value="RZS44800.1"/>
    <property type="molecule type" value="Genomic_DNA"/>
</dbReference>
<evidence type="ECO:0000313" key="1">
    <source>
        <dbReference type="EMBL" id="RZS44800.1"/>
    </source>
</evidence>
<protein>
    <submittedName>
        <fullName evidence="1">Uncharacterized protein</fullName>
    </submittedName>
</protein>
<proteinExistence type="predicted"/>
<name>A0A4Q7L7D3_9PSEU</name>
<comment type="caution">
    <text evidence="1">The sequence shown here is derived from an EMBL/GenBank/DDBJ whole genome shotgun (WGS) entry which is preliminary data.</text>
</comment>
<dbReference type="AlphaFoldDB" id="A0A4Q7L7D3"/>
<keyword evidence="2" id="KW-1185">Reference proteome</keyword>
<organism evidence="1 2">
    <name type="scientific">Herbihabitans rhizosphaerae</name>
    <dbReference type="NCBI Taxonomy" id="1872711"/>
    <lineage>
        <taxon>Bacteria</taxon>
        <taxon>Bacillati</taxon>
        <taxon>Actinomycetota</taxon>
        <taxon>Actinomycetes</taxon>
        <taxon>Pseudonocardiales</taxon>
        <taxon>Pseudonocardiaceae</taxon>
        <taxon>Herbihabitans</taxon>
    </lineage>
</organism>
<dbReference type="RefSeq" id="WP_130342435.1">
    <property type="nucleotide sequence ID" value="NZ_SGWQ01000001.1"/>
</dbReference>
<dbReference type="Proteomes" id="UP000294257">
    <property type="component" value="Unassembled WGS sequence"/>
</dbReference>
<sequence length="142" mass="15347">MLPGLTEILSRFGAPVAIVELPDVGASHRFGLREIDGRPWSVDVQSVRADLPVALARTIRDDVTDPHDLCASTLTGFVASAASKHEVERTTRRTIDIAGEPRTLTALEYRDHTGMVTEIAGNTVIVIMPADHVEQARIGLLA</sequence>